<evidence type="ECO:0000256" key="1">
    <source>
        <dbReference type="SAM" id="MobiDB-lite"/>
    </source>
</evidence>
<protein>
    <submittedName>
        <fullName evidence="2">Uncharacterized protein</fullName>
    </submittedName>
</protein>
<organism evidence="2 3">
    <name type="scientific">Blattamonas nauphoetae</name>
    <dbReference type="NCBI Taxonomy" id="2049346"/>
    <lineage>
        <taxon>Eukaryota</taxon>
        <taxon>Metamonada</taxon>
        <taxon>Preaxostyla</taxon>
        <taxon>Oxymonadida</taxon>
        <taxon>Blattamonas</taxon>
    </lineage>
</organism>
<comment type="caution">
    <text evidence="2">The sequence shown here is derived from an EMBL/GenBank/DDBJ whole genome shotgun (WGS) entry which is preliminary data.</text>
</comment>
<proteinExistence type="predicted"/>
<gene>
    <name evidence="2" type="ORF">BLNAU_24861</name>
</gene>
<feature type="region of interest" description="Disordered" evidence="1">
    <location>
        <begin position="1"/>
        <end position="20"/>
    </location>
</feature>
<reference evidence="2 3" key="1">
    <citation type="journal article" date="2022" name="bioRxiv">
        <title>Genomics of Preaxostyla Flagellates Illuminates Evolutionary Transitions and the Path Towards Mitochondrial Loss.</title>
        <authorList>
            <person name="Novak L.V.F."/>
            <person name="Treitli S.C."/>
            <person name="Pyrih J."/>
            <person name="Halakuc P."/>
            <person name="Pipaliya S.V."/>
            <person name="Vacek V."/>
            <person name="Brzon O."/>
            <person name="Soukal P."/>
            <person name="Eme L."/>
            <person name="Dacks J.B."/>
            <person name="Karnkowska A."/>
            <person name="Elias M."/>
            <person name="Hampl V."/>
        </authorList>
    </citation>
    <scope>NUCLEOTIDE SEQUENCE [LARGE SCALE GENOMIC DNA]</scope>
    <source>
        <strain evidence="2">NAU3</strain>
        <tissue evidence="2">Gut</tissue>
    </source>
</reference>
<dbReference type="Proteomes" id="UP001281761">
    <property type="component" value="Unassembled WGS sequence"/>
</dbReference>
<dbReference type="EMBL" id="JARBJD010000710">
    <property type="protein sequence ID" value="KAK2940228.1"/>
    <property type="molecule type" value="Genomic_DNA"/>
</dbReference>
<name>A0ABQ9WLM0_9EUKA</name>
<keyword evidence="3" id="KW-1185">Reference proteome</keyword>
<evidence type="ECO:0000313" key="3">
    <source>
        <dbReference type="Proteomes" id="UP001281761"/>
    </source>
</evidence>
<accession>A0ABQ9WLM0</accession>
<evidence type="ECO:0000313" key="2">
    <source>
        <dbReference type="EMBL" id="KAK2940228.1"/>
    </source>
</evidence>
<sequence>MPPRATASNKRVKSNSCKATHQQKTTQTLFLDIFYTDKTKFEVLTPRVGEQCGHEGAKEDFVLTCFTLNVLTQEHIK</sequence>